<comment type="caution">
    <text evidence="2">The sequence shown here is derived from an EMBL/GenBank/DDBJ whole genome shotgun (WGS) entry which is preliminary data.</text>
</comment>
<dbReference type="RefSeq" id="WP_077848642.1">
    <property type="nucleotide sequence ID" value="NZ_LZZM01000192.1"/>
</dbReference>
<reference evidence="2 3" key="1">
    <citation type="submission" date="2016-05" db="EMBL/GenBank/DDBJ databases">
        <title>Microbial solvent formation.</title>
        <authorList>
            <person name="Poehlein A."/>
            <person name="Montoya Solano J.D."/>
            <person name="Flitsch S."/>
            <person name="Krabben P."/>
            <person name="Duerre P."/>
            <person name="Daniel R."/>
        </authorList>
    </citation>
    <scope>NUCLEOTIDE SEQUENCE [LARGE SCALE GENOMIC DNA]</scope>
    <source>
        <strain evidence="2 3">DSM 2619</strain>
    </source>
</reference>
<dbReference type="PANTHER" id="PTHR47472">
    <property type="entry name" value="PROPIONYL-COA CARBOXYLASE"/>
    <property type="match status" value="1"/>
</dbReference>
<dbReference type="EMBL" id="LZZM01000192">
    <property type="protein sequence ID" value="OOM74905.1"/>
    <property type="molecule type" value="Genomic_DNA"/>
</dbReference>
<protein>
    <recommendedName>
        <fullName evidence="1">Acyclic terpene utilisation N-terminal domain-containing protein</fullName>
    </recommendedName>
</protein>
<dbReference type="STRING" id="29367.CLPUN_36320"/>
<dbReference type="OrthoDB" id="9763456at2"/>
<dbReference type="AlphaFoldDB" id="A0A1S8TBU0"/>
<evidence type="ECO:0000313" key="2">
    <source>
        <dbReference type="EMBL" id="OOM74905.1"/>
    </source>
</evidence>
<sequence length="445" mass="48425">MKSIRIGGGAGYGGDRIEPAVDLIKHGNLDYIIFECLAERTIALGQLQKLSDNTKGYNELLEYRMEKVLPLIKEKNIKVITNMGSANPISAMNVIKEMSKAMNISNLKIAAVLGDDISNNIEKYLDNTVIETGDKLGAITNIISANAYIGCKGIVEALEKGADIVVTGRVADPSLVLGPLIYEFKWNFADNGLLGKGTLAGHLLECAAQVMGGYFVDPPYKEIKDLWNLGFPIGEINEEGGIVISKLEQAGGEVTVNTCKEQILYEIQDPENYFTPDVVADFSKVTVRQIEKDKVLIQGASGKAATGLYKTSVGYKDCFIGEGEISYGGTGAYERAKLAGEIIRKRLECIKLPVEELRIDYIGVNSLYGSSLKEKDFYDEVRLRVAARTLTKEDANVIGNEVEALYTNGPAGGGGARKYVREIVSIASILIPANDIKISVQYEEV</sequence>
<accession>A0A1S8TBU0</accession>
<organism evidence="2 3">
    <name type="scientific">Clostridium puniceum</name>
    <dbReference type="NCBI Taxonomy" id="29367"/>
    <lineage>
        <taxon>Bacteria</taxon>
        <taxon>Bacillati</taxon>
        <taxon>Bacillota</taxon>
        <taxon>Clostridia</taxon>
        <taxon>Eubacteriales</taxon>
        <taxon>Clostridiaceae</taxon>
        <taxon>Clostridium</taxon>
    </lineage>
</organism>
<keyword evidence="3" id="KW-1185">Reference proteome</keyword>
<proteinExistence type="predicted"/>
<evidence type="ECO:0000313" key="3">
    <source>
        <dbReference type="Proteomes" id="UP000190890"/>
    </source>
</evidence>
<gene>
    <name evidence="2" type="ORF">CLPUN_36320</name>
</gene>
<dbReference type="PANTHER" id="PTHR47472:SF1">
    <property type="entry name" value="DUF1446-DOMAIN-CONTAINING PROTEIN"/>
    <property type="match status" value="1"/>
</dbReference>
<feature type="domain" description="Acyclic terpene utilisation N-terminal" evidence="1">
    <location>
        <begin position="4"/>
        <end position="441"/>
    </location>
</feature>
<dbReference type="Proteomes" id="UP000190890">
    <property type="component" value="Unassembled WGS sequence"/>
</dbReference>
<evidence type="ECO:0000259" key="1">
    <source>
        <dbReference type="Pfam" id="PF07287"/>
    </source>
</evidence>
<name>A0A1S8TBU0_9CLOT</name>
<dbReference type="InterPro" id="IPR010839">
    <property type="entry name" value="AtuA_N"/>
</dbReference>
<dbReference type="Pfam" id="PF07287">
    <property type="entry name" value="AtuA"/>
    <property type="match status" value="1"/>
</dbReference>